<dbReference type="EMBL" id="BFCC01000001">
    <property type="protein sequence ID" value="GBG35353.1"/>
    <property type="molecule type" value="Genomic_DNA"/>
</dbReference>
<proteinExistence type="predicted"/>
<keyword evidence="2" id="KW-0812">Transmembrane</keyword>
<comment type="caution">
    <text evidence="3">The sequence shown here is derived from an EMBL/GenBank/DDBJ whole genome shotgun (WGS) entry which is preliminary data.</text>
</comment>
<name>A0A401IP09_9VIRU</name>
<evidence type="ECO:0000313" key="3">
    <source>
        <dbReference type="EMBL" id="GBG35353.1"/>
    </source>
</evidence>
<protein>
    <submittedName>
        <fullName evidence="3">Wsv457-like protein</fullName>
    </submittedName>
</protein>
<keyword evidence="2" id="KW-1133">Transmembrane helix</keyword>
<keyword evidence="2" id="KW-0472">Membrane</keyword>
<evidence type="ECO:0000256" key="1">
    <source>
        <dbReference type="SAM" id="MobiDB-lite"/>
    </source>
</evidence>
<feature type="transmembrane region" description="Helical" evidence="2">
    <location>
        <begin position="6"/>
        <end position="27"/>
    </location>
</feature>
<feature type="compositionally biased region" description="Low complexity" evidence="1">
    <location>
        <begin position="62"/>
        <end position="77"/>
    </location>
</feature>
<sequence length="287" mass="32055">MSIIDLLGGLFFTCIFVVFLVVLLKIIRAVMIIGVKNNQLNTKEKGEEEEEDLKYDENEGKGSSTSSTSTSTSEGSSDPSYWLDANLDRVGELPSPARLSYSVEKPIIVRSNDLGVLSKNSSQIEWLYSPPAFNSKIQDDDDDRLFKLHYFDLKNFQPSKKNMVKPHWDRDMSYVVLECASGGFLHSDMSPEYPTLRLGVTRSASAVTDTNYTDDRFFSVNEHDVVDGVKHLYLKHLASGYIISVRDGFVAPVPFLKYMSSGPSNVDLFFFENTSENNPTAPEGGGE</sequence>
<accession>A0A401IP09</accession>
<feature type="region of interest" description="Disordered" evidence="1">
    <location>
        <begin position="43"/>
        <end position="80"/>
    </location>
</feature>
<evidence type="ECO:0000256" key="2">
    <source>
        <dbReference type="SAM" id="Phobius"/>
    </source>
</evidence>
<organism evidence="3">
    <name type="scientific">Hemigrapsus takanoi nimavirus</name>
    <dbReference type="NCBI Taxonomy" id="2133792"/>
    <lineage>
        <taxon>Viruses</taxon>
        <taxon>Viruses incertae sedis</taxon>
        <taxon>Naldaviricetes</taxon>
        <taxon>Nimaviridae</taxon>
    </lineage>
</organism>
<reference evidence="3" key="1">
    <citation type="journal article" date="2018" name="J. Virol.">
        <title>Crustacean Genome Exploration Reveals the Evolutionary Origin of White Spot Syndrome Virus.</title>
        <authorList>
            <person name="Kawato S."/>
            <person name="Shitara A."/>
            <person name="Wang Y."/>
            <person name="Nozaki R."/>
            <person name="Kondo H."/>
            <person name="Hirono I."/>
        </authorList>
    </citation>
    <scope>NUCLEOTIDE SEQUENCE</scope>
    <source>
        <strain evidence="3">TUMSAT-1</strain>
    </source>
</reference>